<dbReference type="AlphaFoldDB" id="A0A1I1M0P5"/>
<organism evidence="3 4">
    <name type="scientific">Pseudoalteromonas denitrificans DSM 6059</name>
    <dbReference type="NCBI Taxonomy" id="1123010"/>
    <lineage>
        <taxon>Bacteria</taxon>
        <taxon>Pseudomonadati</taxon>
        <taxon>Pseudomonadota</taxon>
        <taxon>Gammaproteobacteria</taxon>
        <taxon>Alteromonadales</taxon>
        <taxon>Pseudoalteromonadaceae</taxon>
        <taxon>Pseudoalteromonas</taxon>
    </lineage>
</organism>
<dbReference type="RefSeq" id="WP_091984314.1">
    <property type="nucleotide sequence ID" value="NZ_FOLO01000018.1"/>
</dbReference>
<dbReference type="SUPFAM" id="SSF51445">
    <property type="entry name" value="(Trans)glycosidases"/>
    <property type="match status" value="1"/>
</dbReference>
<accession>A0A1I1M0P5</accession>
<sequence length="581" mass="65367">MIKQMNVKLSLMSKLTLLLLSLLSISSFAKDPVGFYYQNTFDMQMLNYEKLILNAEAFSEEEISLLKDHGTEAIAYLSVGETESHNLVVGNGEGPGGYASWYIDVNPADNLPDKNPNWGSYYVNVGDPAWQSYLFNRVDELAYKGVSGLFLDTVDIVDVIPDSRFAMVALIKSLNEKVNSTNFEQTYGKRLSIVQNRGFSIIENTAVYLDAVLFEGLTGSYDHTSQSYILADTIQTDNVARRLNQIQRHSYFEIWSLDYLNQGDSAALKMIIERSQQYQFTTITSDIDISRFDNINLNSANAKPEGLLDTFSVTESDAFTVFEVISKDTLDLSAHRVQILINSQKGHASYIEEGITADYMLENGTLYQYSGNGGNWLWDLVISDAVQSQQSDSYRVSLQNIQFGLGQNESIEVLARVFNDNETLVEISPVVRLVSETTQYVRQDELDSSLVGSQDIISVVLEQTGFELKLSLSLREAMGSTEHYSFYIDTNDLSGYQFYDISASYMLKDGHLYQYTGDGVSWSWQWLKWLPLNINGTSLGYSLSLSDISLLQAQSFEVIVVTENADWQTTDQTKALQAFIK</sequence>
<name>A0A1I1M0P5_9GAMM</name>
<evidence type="ECO:0000313" key="4">
    <source>
        <dbReference type="Proteomes" id="UP000198862"/>
    </source>
</evidence>
<evidence type="ECO:0000313" key="3">
    <source>
        <dbReference type="EMBL" id="SFC78322.1"/>
    </source>
</evidence>
<dbReference type="EMBL" id="FOLO01000018">
    <property type="protein sequence ID" value="SFC78322.1"/>
    <property type="molecule type" value="Genomic_DNA"/>
</dbReference>
<dbReference type="PANTHER" id="PTHR35882">
    <property type="entry name" value="PELA"/>
    <property type="match status" value="1"/>
</dbReference>
<dbReference type="Pfam" id="PF03537">
    <property type="entry name" value="Glyco_hydro_114"/>
    <property type="match status" value="1"/>
</dbReference>
<dbReference type="Proteomes" id="UP000198862">
    <property type="component" value="Unassembled WGS sequence"/>
</dbReference>
<dbReference type="PANTHER" id="PTHR35882:SF2">
    <property type="entry name" value="PELA"/>
    <property type="match status" value="1"/>
</dbReference>
<dbReference type="OrthoDB" id="9772590at2"/>
<proteinExistence type="predicted"/>
<dbReference type="InterPro" id="IPR004352">
    <property type="entry name" value="GH114_TIM-barrel"/>
</dbReference>
<gene>
    <name evidence="3" type="ORF">SAMN02745724_02528</name>
</gene>
<dbReference type="InterPro" id="IPR017853">
    <property type="entry name" value="GH"/>
</dbReference>
<feature type="signal peptide" evidence="1">
    <location>
        <begin position="1"/>
        <end position="29"/>
    </location>
</feature>
<keyword evidence="4" id="KW-1185">Reference proteome</keyword>
<dbReference type="STRING" id="1123010.SAMN02745724_02528"/>
<dbReference type="Gene3D" id="3.20.20.70">
    <property type="entry name" value="Aldolase class I"/>
    <property type="match status" value="1"/>
</dbReference>
<evidence type="ECO:0000259" key="2">
    <source>
        <dbReference type="Pfam" id="PF03537"/>
    </source>
</evidence>
<reference evidence="3 4" key="1">
    <citation type="submission" date="2016-10" db="EMBL/GenBank/DDBJ databases">
        <authorList>
            <person name="de Groot N.N."/>
        </authorList>
    </citation>
    <scope>NUCLEOTIDE SEQUENCE [LARGE SCALE GENOMIC DNA]</scope>
    <source>
        <strain evidence="3 4">DSM 6059</strain>
    </source>
</reference>
<dbReference type="InterPro" id="IPR013785">
    <property type="entry name" value="Aldolase_TIM"/>
</dbReference>
<evidence type="ECO:0000256" key="1">
    <source>
        <dbReference type="SAM" id="SignalP"/>
    </source>
</evidence>
<feature type="domain" description="Glycoside-hydrolase family GH114 TIM-barrel" evidence="2">
    <location>
        <begin position="56"/>
        <end position="289"/>
    </location>
</feature>
<feature type="chain" id="PRO_5011681116" evidence="1">
    <location>
        <begin position="30"/>
        <end position="581"/>
    </location>
</feature>
<protein>
    <submittedName>
        <fullName evidence="3">Extracellular protein</fullName>
    </submittedName>
</protein>
<keyword evidence="1" id="KW-0732">Signal</keyword>